<feature type="transmembrane region" description="Helical" evidence="1">
    <location>
        <begin position="53"/>
        <end position="75"/>
    </location>
</feature>
<comment type="caution">
    <text evidence="2">The sequence shown here is derived from an EMBL/GenBank/DDBJ whole genome shotgun (WGS) entry which is preliminary data.</text>
</comment>
<proteinExistence type="predicted"/>
<sequence>MQRLAYLELQVNVVELVPLLPNLSRQLKRKVVGGALLLVRRVRKADSEAGCEVGALLVANLLLLLLLLLPAAAAATTVAGVRLGFAANEQACRDGACAVHSQEVTST</sequence>
<evidence type="ECO:0000313" key="2">
    <source>
        <dbReference type="EMBL" id="KAG5191649.1"/>
    </source>
</evidence>
<dbReference type="Proteomes" id="UP000664859">
    <property type="component" value="Unassembled WGS sequence"/>
</dbReference>
<keyword evidence="3" id="KW-1185">Reference proteome</keyword>
<evidence type="ECO:0000256" key="1">
    <source>
        <dbReference type="SAM" id="Phobius"/>
    </source>
</evidence>
<accession>A0A836CNA5</accession>
<gene>
    <name evidence="2" type="ORF">JKP88DRAFT_352205</name>
</gene>
<reference evidence="2" key="1">
    <citation type="submission" date="2021-02" db="EMBL/GenBank/DDBJ databases">
        <title>First Annotated Genome of the Yellow-green Alga Tribonema minus.</title>
        <authorList>
            <person name="Mahan K.M."/>
        </authorList>
    </citation>
    <scope>NUCLEOTIDE SEQUENCE</scope>
    <source>
        <strain evidence="2">UTEX B ZZ1240</strain>
    </source>
</reference>
<keyword evidence="1" id="KW-0472">Membrane</keyword>
<dbReference type="EMBL" id="JAFCMP010000016">
    <property type="protein sequence ID" value="KAG5191649.1"/>
    <property type="molecule type" value="Genomic_DNA"/>
</dbReference>
<dbReference type="AlphaFoldDB" id="A0A836CNA5"/>
<keyword evidence="1" id="KW-0812">Transmembrane</keyword>
<name>A0A836CNA5_9STRA</name>
<evidence type="ECO:0000313" key="3">
    <source>
        <dbReference type="Proteomes" id="UP000664859"/>
    </source>
</evidence>
<organism evidence="2 3">
    <name type="scientific">Tribonema minus</name>
    <dbReference type="NCBI Taxonomy" id="303371"/>
    <lineage>
        <taxon>Eukaryota</taxon>
        <taxon>Sar</taxon>
        <taxon>Stramenopiles</taxon>
        <taxon>Ochrophyta</taxon>
        <taxon>PX clade</taxon>
        <taxon>Xanthophyceae</taxon>
        <taxon>Tribonematales</taxon>
        <taxon>Tribonemataceae</taxon>
        <taxon>Tribonema</taxon>
    </lineage>
</organism>
<keyword evidence="1" id="KW-1133">Transmembrane helix</keyword>
<protein>
    <submittedName>
        <fullName evidence="2">Uncharacterized protein</fullName>
    </submittedName>
</protein>